<evidence type="ECO:0000313" key="2">
    <source>
        <dbReference type="EMBL" id="GFR31356.1"/>
    </source>
</evidence>
<comment type="caution">
    <text evidence="2">The sequence shown here is derived from an EMBL/GenBank/DDBJ whole genome shotgun (WGS) entry which is preliminary data.</text>
</comment>
<organism evidence="2 3">
    <name type="scientific">Trichonephila clavata</name>
    <name type="common">Joro spider</name>
    <name type="synonym">Nephila clavata</name>
    <dbReference type="NCBI Taxonomy" id="2740835"/>
    <lineage>
        <taxon>Eukaryota</taxon>
        <taxon>Metazoa</taxon>
        <taxon>Ecdysozoa</taxon>
        <taxon>Arthropoda</taxon>
        <taxon>Chelicerata</taxon>
        <taxon>Arachnida</taxon>
        <taxon>Araneae</taxon>
        <taxon>Araneomorphae</taxon>
        <taxon>Entelegynae</taxon>
        <taxon>Araneoidea</taxon>
        <taxon>Nephilidae</taxon>
        <taxon>Trichonephila</taxon>
    </lineage>
</organism>
<evidence type="ECO:0000313" key="3">
    <source>
        <dbReference type="Proteomes" id="UP000887116"/>
    </source>
</evidence>
<dbReference type="AlphaFoldDB" id="A0A8X6K508"/>
<dbReference type="GO" id="GO:0005634">
    <property type="term" value="C:nucleus"/>
    <property type="evidence" value="ECO:0007669"/>
    <property type="project" value="UniProtKB-SubCell"/>
</dbReference>
<dbReference type="EMBL" id="BMAO01039425">
    <property type="protein sequence ID" value="GFR31356.1"/>
    <property type="molecule type" value="Genomic_DNA"/>
</dbReference>
<evidence type="ECO:0008006" key="4">
    <source>
        <dbReference type="Google" id="ProtNLM"/>
    </source>
</evidence>
<dbReference type="Gene3D" id="1.10.10.10">
    <property type="entry name" value="Winged helix-like DNA-binding domain superfamily/Winged helix DNA-binding domain"/>
    <property type="match status" value="1"/>
</dbReference>
<dbReference type="SUPFAM" id="SSF46689">
    <property type="entry name" value="Homeodomain-like"/>
    <property type="match status" value="1"/>
</dbReference>
<gene>
    <name evidence="2" type="ORF">TNCT_415531</name>
</gene>
<dbReference type="InterPro" id="IPR036388">
    <property type="entry name" value="WH-like_DNA-bd_sf"/>
</dbReference>
<proteinExistence type="predicted"/>
<name>A0A8X6K508_TRICU</name>
<protein>
    <recommendedName>
        <fullName evidence="4">Paired domain-containing protein</fullName>
    </recommendedName>
</protein>
<accession>A0A8X6K508</accession>
<dbReference type="Proteomes" id="UP000887116">
    <property type="component" value="Unassembled WGS sequence"/>
</dbReference>
<comment type="subcellular location">
    <subcellularLocation>
        <location evidence="1">Nucleus</location>
    </subcellularLocation>
</comment>
<sequence>MASKSKELDVNVKNMIIQLRNEGLTYRATGIQLNISLFTVKSVVKKFNETGSPDNKVRSGRPGIFSAKEKRSIIKEVKKNPKISAPQLASLYFA</sequence>
<evidence type="ECO:0000256" key="1">
    <source>
        <dbReference type="ARBA" id="ARBA00004123"/>
    </source>
</evidence>
<dbReference type="OrthoDB" id="6435233at2759"/>
<dbReference type="InterPro" id="IPR009057">
    <property type="entry name" value="Homeodomain-like_sf"/>
</dbReference>
<keyword evidence="3" id="KW-1185">Reference proteome</keyword>
<reference evidence="2" key="1">
    <citation type="submission" date="2020-07" db="EMBL/GenBank/DDBJ databases">
        <title>Multicomponent nature underlies the extraordinary mechanical properties of spider dragline silk.</title>
        <authorList>
            <person name="Kono N."/>
            <person name="Nakamura H."/>
            <person name="Mori M."/>
            <person name="Yoshida Y."/>
            <person name="Ohtoshi R."/>
            <person name="Malay A.D."/>
            <person name="Moran D.A.P."/>
            <person name="Tomita M."/>
            <person name="Numata K."/>
            <person name="Arakawa K."/>
        </authorList>
    </citation>
    <scope>NUCLEOTIDE SEQUENCE</scope>
</reference>